<evidence type="ECO:0000256" key="12">
    <source>
        <dbReference type="PROSITE-ProRule" id="PRU00278"/>
    </source>
</evidence>
<dbReference type="InterPro" id="IPR027304">
    <property type="entry name" value="Trigger_fact/SurA_dom_sf"/>
</dbReference>
<evidence type="ECO:0000256" key="2">
    <source>
        <dbReference type="ARBA" id="ARBA00022475"/>
    </source>
</evidence>
<keyword evidence="8 12" id="KW-0413">Isomerase</keyword>
<evidence type="ECO:0000256" key="3">
    <source>
        <dbReference type="ARBA" id="ARBA00022519"/>
    </source>
</evidence>
<keyword evidence="12" id="KW-0697">Rotamase</keyword>
<dbReference type="PROSITE" id="PS50198">
    <property type="entry name" value="PPIC_PPIASE_2"/>
    <property type="match status" value="1"/>
</dbReference>
<proteinExistence type="inferred from homology"/>
<keyword evidence="4" id="KW-0812">Transmembrane</keyword>
<feature type="domain" description="PpiC" evidence="13">
    <location>
        <begin position="247"/>
        <end position="351"/>
    </location>
</feature>
<name>A0ABY3Y4Q1_9NEIS</name>
<evidence type="ECO:0000256" key="5">
    <source>
        <dbReference type="ARBA" id="ARBA00022989"/>
    </source>
</evidence>
<organism evidence="14 15">
    <name type="scientific">Neisseria macacae ATCC 33926</name>
    <dbReference type="NCBI Taxonomy" id="997348"/>
    <lineage>
        <taxon>Bacteria</taxon>
        <taxon>Pseudomonadati</taxon>
        <taxon>Pseudomonadota</taxon>
        <taxon>Betaproteobacteria</taxon>
        <taxon>Neisseriales</taxon>
        <taxon>Neisseriaceae</taxon>
        <taxon>Neisseria</taxon>
    </lineage>
</organism>
<dbReference type="Gene3D" id="1.10.4030.10">
    <property type="entry name" value="Porin chaperone SurA, peptide-binding domain"/>
    <property type="match status" value="1"/>
</dbReference>
<dbReference type="Pfam" id="PF00639">
    <property type="entry name" value="Rotamase"/>
    <property type="match status" value="1"/>
</dbReference>
<dbReference type="PROSITE" id="PS01096">
    <property type="entry name" value="PPIC_PPIASE_1"/>
    <property type="match status" value="1"/>
</dbReference>
<comment type="subcellular location">
    <subcellularLocation>
        <location evidence="1">Cell inner membrane</location>
        <topology evidence="1">Single-pass type II membrane protein</topology>
        <orientation evidence="1">Periplasmic side</orientation>
    </subcellularLocation>
</comment>
<keyword evidence="2" id="KW-1003">Cell membrane</keyword>
<dbReference type="EMBL" id="CP094241">
    <property type="protein sequence ID" value="UNV83757.1"/>
    <property type="molecule type" value="Genomic_DNA"/>
</dbReference>
<dbReference type="RefSeq" id="WP_242925827.1">
    <property type="nucleotide sequence ID" value="NZ_CP094241.1"/>
</dbReference>
<keyword evidence="5" id="KW-1133">Transmembrane helix</keyword>
<evidence type="ECO:0000256" key="10">
    <source>
        <dbReference type="ARBA" id="ARBA00040743"/>
    </source>
</evidence>
<evidence type="ECO:0000256" key="4">
    <source>
        <dbReference type="ARBA" id="ARBA00022692"/>
    </source>
</evidence>
<accession>A0ABY3Y4Q1</accession>
<evidence type="ECO:0000256" key="8">
    <source>
        <dbReference type="ARBA" id="ARBA00023235"/>
    </source>
</evidence>
<dbReference type="SUPFAM" id="SSF109998">
    <property type="entry name" value="Triger factor/SurA peptide-binding domain-like"/>
    <property type="match status" value="1"/>
</dbReference>
<evidence type="ECO:0000256" key="9">
    <source>
        <dbReference type="ARBA" id="ARBA00038408"/>
    </source>
</evidence>
<dbReference type="Pfam" id="PF13624">
    <property type="entry name" value="SurA_N_3"/>
    <property type="match status" value="1"/>
</dbReference>
<evidence type="ECO:0000259" key="13">
    <source>
        <dbReference type="PROSITE" id="PS50198"/>
    </source>
</evidence>
<evidence type="ECO:0000313" key="15">
    <source>
        <dbReference type="Proteomes" id="UP000829455"/>
    </source>
</evidence>
<evidence type="ECO:0000256" key="11">
    <source>
        <dbReference type="ARBA" id="ARBA00042775"/>
    </source>
</evidence>
<keyword evidence="6" id="KW-0472">Membrane</keyword>
<dbReference type="PANTHER" id="PTHR47529">
    <property type="entry name" value="PEPTIDYL-PROLYL CIS-TRANS ISOMERASE D"/>
    <property type="match status" value="1"/>
</dbReference>
<reference evidence="14 15" key="1">
    <citation type="submission" date="2022-03" db="EMBL/GenBank/DDBJ databases">
        <title>Genome sequencing of Neisseria macacae.</title>
        <authorList>
            <person name="Baek M.-G."/>
        </authorList>
    </citation>
    <scope>NUCLEOTIDE SEQUENCE [LARGE SCALE GENOMIC DNA]</scope>
    <source>
        <strain evidence="14 15">ATCC 33926</strain>
    </source>
</reference>
<keyword evidence="15" id="KW-1185">Reference proteome</keyword>
<comment type="similarity">
    <text evidence="9">Belongs to the PpiD chaperone family.</text>
</comment>
<evidence type="ECO:0000256" key="7">
    <source>
        <dbReference type="ARBA" id="ARBA00023186"/>
    </source>
</evidence>
<dbReference type="SUPFAM" id="SSF54534">
    <property type="entry name" value="FKBP-like"/>
    <property type="match status" value="1"/>
</dbReference>
<dbReference type="InterPro" id="IPR052029">
    <property type="entry name" value="PpiD_chaperone"/>
</dbReference>
<dbReference type="InterPro" id="IPR000297">
    <property type="entry name" value="PPIase_PpiC"/>
</dbReference>
<sequence length="616" mass="67752">MFHTVEKYKTPAQILLGLIALTFVGFGVSTVAAPGSDFIVKIGDEKISEYSLNNELQGEQLQGQSPSRGAVFQSLVQRAYLKEGAKLMGVEVSQEQLKQLIVDDPNFHDQNGKFSQQIFSNFLSQRHMTEDQFVADIRERYALQSLINLVQNGAIISDAQAEQLIKLTQATRDIRSVTFNPEAFVSQVKVDDAALKAYYEAHKKDYLIPQGVKLEYIALSAKDLADKQTVSEDEVKKAFDEQAPHLSPRREIAHIFFPVPQDADETVRAAIKAEADKVAAELKAKPADFAALAQKYSKDTTSASKGGNLGYLSKDGGLGTDLENVAFSLPKGGISDVVQTPVGYDIVQVLNIEDKVSLEHEKARIEADLKLKKAASEFNSAKEKLSEEAFNTPTSLADVAKKTNLKLESLDQDWLTQANGKAAGLPDALINAAFSEDVLKKKHNSDLISMDKDTVWVIRVKEVREEKTAPFADVQEEVRLAYLRSEAAKLADKKAKEAIEALKAGKAVDLKWSEVSKLSAQDARRTMAPEAYNELIKARPQNGKPAYAMLLEGMPAPVIVEVQNIAAPENIASQVPAAKQMLAQQQSANIFDALLRYFSKEIKREQGAQKVDNSAE</sequence>
<evidence type="ECO:0000256" key="6">
    <source>
        <dbReference type="ARBA" id="ARBA00023136"/>
    </source>
</evidence>
<dbReference type="Gene3D" id="3.10.50.40">
    <property type="match status" value="1"/>
</dbReference>
<dbReference type="InterPro" id="IPR023058">
    <property type="entry name" value="PPIase_PpiC_CS"/>
</dbReference>
<keyword evidence="3" id="KW-0997">Cell inner membrane</keyword>
<dbReference type="Proteomes" id="UP000829455">
    <property type="component" value="Chromosome"/>
</dbReference>
<gene>
    <name evidence="14" type="ORF">MON40_06865</name>
</gene>
<dbReference type="PANTHER" id="PTHR47529:SF1">
    <property type="entry name" value="PERIPLASMIC CHAPERONE PPID"/>
    <property type="match status" value="1"/>
</dbReference>
<evidence type="ECO:0000313" key="14">
    <source>
        <dbReference type="EMBL" id="UNV83757.1"/>
    </source>
</evidence>
<evidence type="ECO:0000256" key="1">
    <source>
        <dbReference type="ARBA" id="ARBA00004382"/>
    </source>
</evidence>
<keyword evidence="7" id="KW-0143">Chaperone</keyword>
<protein>
    <recommendedName>
        <fullName evidence="10">Periplasmic chaperone PpiD</fullName>
    </recommendedName>
    <alternativeName>
        <fullName evidence="11">Periplasmic folding chaperone</fullName>
    </alternativeName>
</protein>
<dbReference type="InterPro" id="IPR046357">
    <property type="entry name" value="PPIase_dom_sf"/>
</dbReference>